<dbReference type="AlphaFoldDB" id="A0A8K0UUP5"/>
<feature type="compositionally biased region" description="Basic and acidic residues" evidence="1">
    <location>
        <begin position="32"/>
        <end position="55"/>
    </location>
</feature>
<keyword evidence="3" id="KW-1185">Reference proteome</keyword>
<proteinExistence type="predicted"/>
<protein>
    <submittedName>
        <fullName evidence="2">Uncharacterized protein</fullName>
    </submittedName>
</protein>
<dbReference type="OrthoDB" id="3143642at2759"/>
<organism evidence="2 3">
    <name type="scientific">Cristinia sonorae</name>
    <dbReference type="NCBI Taxonomy" id="1940300"/>
    <lineage>
        <taxon>Eukaryota</taxon>
        <taxon>Fungi</taxon>
        <taxon>Dikarya</taxon>
        <taxon>Basidiomycota</taxon>
        <taxon>Agaricomycotina</taxon>
        <taxon>Agaricomycetes</taxon>
        <taxon>Agaricomycetidae</taxon>
        <taxon>Agaricales</taxon>
        <taxon>Pleurotineae</taxon>
        <taxon>Stephanosporaceae</taxon>
        <taxon>Cristinia</taxon>
    </lineage>
</organism>
<sequence length="70" mass="7424">MSSAGKSFGTSSPPLEATDSAKPMGVSSIDGGEPKYVSDSKQREEYFPKDGHRETTAGGESKPQEKTKTD</sequence>
<evidence type="ECO:0000313" key="2">
    <source>
        <dbReference type="EMBL" id="KAH8103008.1"/>
    </source>
</evidence>
<feature type="region of interest" description="Disordered" evidence="1">
    <location>
        <begin position="1"/>
        <end position="70"/>
    </location>
</feature>
<evidence type="ECO:0000313" key="3">
    <source>
        <dbReference type="Proteomes" id="UP000813824"/>
    </source>
</evidence>
<gene>
    <name evidence="2" type="ORF">BXZ70DRAFT_1006181</name>
</gene>
<accession>A0A8K0UUP5</accession>
<dbReference type="Proteomes" id="UP000813824">
    <property type="component" value="Unassembled WGS sequence"/>
</dbReference>
<feature type="compositionally biased region" description="Polar residues" evidence="1">
    <location>
        <begin position="1"/>
        <end position="13"/>
    </location>
</feature>
<name>A0A8K0UUP5_9AGAR</name>
<evidence type="ECO:0000256" key="1">
    <source>
        <dbReference type="SAM" id="MobiDB-lite"/>
    </source>
</evidence>
<comment type="caution">
    <text evidence="2">The sequence shown here is derived from an EMBL/GenBank/DDBJ whole genome shotgun (WGS) entry which is preliminary data.</text>
</comment>
<reference evidence="2" key="1">
    <citation type="journal article" date="2021" name="New Phytol.">
        <title>Evolutionary innovations through gain and loss of genes in the ectomycorrhizal Boletales.</title>
        <authorList>
            <person name="Wu G."/>
            <person name="Miyauchi S."/>
            <person name="Morin E."/>
            <person name="Kuo A."/>
            <person name="Drula E."/>
            <person name="Varga T."/>
            <person name="Kohler A."/>
            <person name="Feng B."/>
            <person name="Cao Y."/>
            <person name="Lipzen A."/>
            <person name="Daum C."/>
            <person name="Hundley H."/>
            <person name="Pangilinan J."/>
            <person name="Johnson J."/>
            <person name="Barry K."/>
            <person name="LaButti K."/>
            <person name="Ng V."/>
            <person name="Ahrendt S."/>
            <person name="Min B."/>
            <person name="Choi I.G."/>
            <person name="Park H."/>
            <person name="Plett J.M."/>
            <person name="Magnuson J."/>
            <person name="Spatafora J.W."/>
            <person name="Nagy L.G."/>
            <person name="Henrissat B."/>
            <person name="Grigoriev I.V."/>
            <person name="Yang Z.L."/>
            <person name="Xu J."/>
            <person name="Martin F.M."/>
        </authorList>
    </citation>
    <scope>NUCLEOTIDE SEQUENCE</scope>
    <source>
        <strain evidence="2">KKN 215</strain>
    </source>
</reference>
<dbReference type="EMBL" id="JAEVFJ010000008">
    <property type="protein sequence ID" value="KAH8103008.1"/>
    <property type="molecule type" value="Genomic_DNA"/>
</dbReference>